<evidence type="ECO:0000259" key="5">
    <source>
        <dbReference type="PROSITE" id="PS51192"/>
    </source>
</evidence>
<dbReference type="SMART" id="SM00490">
    <property type="entry name" value="HELICc"/>
    <property type="match status" value="1"/>
</dbReference>
<dbReference type="CDD" id="cd18793">
    <property type="entry name" value="SF2_C_SNF"/>
    <property type="match status" value="1"/>
</dbReference>
<evidence type="ECO:0000256" key="2">
    <source>
        <dbReference type="ARBA" id="ARBA00022801"/>
    </source>
</evidence>
<evidence type="ECO:0000259" key="6">
    <source>
        <dbReference type="PROSITE" id="PS51194"/>
    </source>
</evidence>
<protein>
    <submittedName>
        <fullName evidence="7 8">Helicase</fullName>
    </submittedName>
</protein>
<reference evidence="8 9" key="1">
    <citation type="submission" date="2019-10" db="EMBL/GenBank/DDBJ databases">
        <title>Genome Sequences from Six Type Strain Members of the Archaeal Family Sulfolobaceae: Acidianus ambivalens, Acidianus infernus, Metallosphaera prunae, Stygiolobus azoricus, Sulfolobus metallicus, and Sulfurisphaera ohwakuensis.</title>
        <authorList>
            <person name="Counts J.A."/>
            <person name="Kelly R.M."/>
        </authorList>
    </citation>
    <scope>NUCLEOTIDE SEQUENCE [LARGE SCALE GENOMIC DNA]</scope>
    <source>
        <strain evidence="8 9">TA-1</strain>
    </source>
</reference>
<gene>
    <name evidence="8" type="ORF">D1869_04295</name>
    <name evidence="7" type="ORF">HNQ62_001892</name>
</gene>
<dbReference type="SMART" id="SM00487">
    <property type="entry name" value="DEXDc"/>
    <property type="match status" value="1"/>
</dbReference>
<keyword evidence="9" id="KW-1185">Reference proteome</keyword>
<dbReference type="CDD" id="cd18011">
    <property type="entry name" value="DEXDc_RapA"/>
    <property type="match status" value="1"/>
</dbReference>
<dbReference type="InterPro" id="IPR049730">
    <property type="entry name" value="SNF2/RAD54-like_C"/>
</dbReference>
<dbReference type="Proteomes" id="UP000427373">
    <property type="component" value="Chromosome"/>
</dbReference>
<evidence type="ECO:0000313" key="10">
    <source>
        <dbReference type="Proteomes" id="UP000582213"/>
    </source>
</evidence>
<evidence type="ECO:0000256" key="1">
    <source>
        <dbReference type="ARBA" id="ARBA00022741"/>
    </source>
</evidence>
<feature type="domain" description="Helicase C-terminal" evidence="6">
    <location>
        <begin position="384"/>
        <end position="542"/>
    </location>
</feature>
<accession>A0A650CFC0</accession>
<dbReference type="RefSeq" id="WP_156014060.1">
    <property type="nucleotide sequence ID" value="NZ_CP045484.1"/>
</dbReference>
<dbReference type="Pfam" id="PF00176">
    <property type="entry name" value="SNF2-rel_dom"/>
    <property type="match status" value="1"/>
</dbReference>
<sequence>MSEFILFYLDKLKESHPLFRYPLLTGGDYEPYIHQAEIFYRLLARDPVRFLVADDVGLGKTIEGIMIMDQLIKNRGVKRILLIVPKVLINQWISELRKFDKEWQLPVIDYRKYRVTLSENGIYIVSVDTIKRNEHKSNFLSVNWDLIVVDEIHKVGIIGNKENQRYATLASLVTKNPNSHFIGLSATPHRGNDNDYIKRLVLIDPHLRDNSEAVLRSTVRAIILKRNKDNVNKVYEKEEIFPKAYFIQYLVEPTEDEERYYTLIRELSLAILKDYYDSIGEKPKALQLLAFIIGRRSLSSPLAGLVTFKHVIENRSMKVNENEVIDEAEEYAEEEETEEDVEPDDIANELAEINAPYLERFKDFIPQLIEYAKRVINNDSRVKALTNLVKTHLSKGDKVIIFTEYKDTANYILGKLKEALNLTDREIKVVTSETVNQEGIDKIKKWLEGKESKVLVATDVASEGLNLQSANVIIHYEIPLSIVRFEQRNGRVWRLKQIKPVYIYYISLKIPLEQALLENYYNKLLSITKGTGSNEKVVDALIYQGVTVNKIFDLSEDKETIPIYTIYSDPNNEKEKVTPIKVWESALQGNLDNLVDSLLKRIKILKETMRKFALFEKMQGAVINEIDSIRNLSGFENRKELNEAIKSFLEQYVRYQDGIFSNGKIVIQKLSLFETYDDNRVGKNIYLFYSLLSRFAKIRKNYIVCDSLDYNIYLIDTSVETKSNKNLIHLPIIINSKGDIIRESDFIKNILPKLLHCNTIYPDEVLVKDNLWVYKAIDYVQQKLYYIEQQFISYRQRRGKDNWVPNSREDYKVNPTIVGAIIGVKGHNEDVKEAVIKALSEQGWKISLGDKIRAEGKGEVRYIKIVSPLDLLKVKSDGWIYTYVNNALVGVKHGV</sequence>
<name>A0A650CFC0_SULOH</name>
<dbReference type="SUPFAM" id="SSF52540">
    <property type="entry name" value="P-loop containing nucleoside triphosphate hydrolases"/>
    <property type="match status" value="1"/>
</dbReference>
<dbReference type="GO" id="GO:0140097">
    <property type="term" value="F:catalytic activity, acting on DNA"/>
    <property type="evidence" value="ECO:0007669"/>
    <property type="project" value="UniProtKB-ARBA"/>
</dbReference>
<dbReference type="EMBL" id="CP045484">
    <property type="protein sequence ID" value="QGR16504.1"/>
    <property type="molecule type" value="Genomic_DNA"/>
</dbReference>
<dbReference type="Gene3D" id="3.40.50.10810">
    <property type="entry name" value="Tandem AAA-ATPase domain"/>
    <property type="match status" value="1"/>
</dbReference>
<keyword evidence="4" id="KW-0067">ATP-binding</keyword>
<dbReference type="GO" id="GO:0004386">
    <property type="term" value="F:helicase activity"/>
    <property type="evidence" value="ECO:0007669"/>
    <property type="project" value="UniProtKB-KW"/>
</dbReference>
<dbReference type="Gene3D" id="3.40.50.300">
    <property type="entry name" value="P-loop containing nucleotide triphosphate hydrolases"/>
    <property type="match status" value="1"/>
</dbReference>
<dbReference type="Proteomes" id="UP000582213">
    <property type="component" value="Unassembled WGS sequence"/>
</dbReference>
<dbReference type="GO" id="GO:0016787">
    <property type="term" value="F:hydrolase activity"/>
    <property type="evidence" value="ECO:0007669"/>
    <property type="project" value="UniProtKB-KW"/>
</dbReference>
<dbReference type="InterPro" id="IPR001650">
    <property type="entry name" value="Helicase_C-like"/>
</dbReference>
<dbReference type="PROSITE" id="PS51192">
    <property type="entry name" value="HELICASE_ATP_BIND_1"/>
    <property type="match status" value="1"/>
</dbReference>
<evidence type="ECO:0000256" key="4">
    <source>
        <dbReference type="ARBA" id="ARBA00022840"/>
    </source>
</evidence>
<dbReference type="InterPro" id="IPR014001">
    <property type="entry name" value="Helicase_ATP-bd"/>
</dbReference>
<dbReference type="Pfam" id="PF00271">
    <property type="entry name" value="Helicase_C"/>
    <property type="match status" value="1"/>
</dbReference>
<keyword evidence="3 8" id="KW-0347">Helicase</keyword>
<evidence type="ECO:0000256" key="3">
    <source>
        <dbReference type="ARBA" id="ARBA00022806"/>
    </source>
</evidence>
<feature type="domain" description="Helicase ATP-binding" evidence="5">
    <location>
        <begin position="41"/>
        <end position="206"/>
    </location>
</feature>
<evidence type="ECO:0000313" key="9">
    <source>
        <dbReference type="Proteomes" id="UP000427373"/>
    </source>
</evidence>
<dbReference type="EMBL" id="JACHFY010000011">
    <property type="protein sequence ID" value="MBB5254119.1"/>
    <property type="molecule type" value="Genomic_DNA"/>
</dbReference>
<dbReference type="AlphaFoldDB" id="A0A650CFC0"/>
<dbReference type="PANTHER" id="PTHR45766:SF6">
    <property type="entry name" value="SWI_SNF-RELATED MATRIX-ASSOCIATED ACTIN-DEPENDENT REGULATOR OF CHROMATIN SUBFAMILY A-LIKE PROTEIN 1"/>
    <property type="match status" value="1"/>
</dbReference>
<dbReference type="GO" id="GO:0005524">
    <property type="term" value="F:ATP binding"/>
    <property type="evidence" value="ECO:0007669"/>
    <property type="project" value="UniProtKB-KW"/>
</dbReference>
<evidence type="ECO:0000313" key="7">
    <source>
        <dbReference type="EMBL" id="MBB5254119.1"/>
    </source>
</evidence>
<proteinExistence type="predicted"/>
<dbReference type="GeneID" id="42800438"/>
<dbReference type="KEGG" id="soh:D1869_04295"/>
<dbReference type="PROSITE" id="PS51194">
    <property type="entry name" value="HELICASE_CTER"/>
    <property type="match status" value="1"/>
</dbReference>
<dbReference type="InterPro" id="IPR000330">
    <property type="entry name" value="SNF2_N"/>
</dbReference>
<dbReference type="InterPro" id="IPR027417">
    <property type="entry name" value="P-loop_NTPase"/>
</dbReference>
<dbReference type="InterPro" id="IPR038718">
    <property type="entry name" value="SNF2-like_sf"/>
</dbReference>
<dbReference type="InterPro" id="IPR057342">
    <property type="entry name" value="DEXDc_RapA"/>
</dbReference>
<organism evidence="8 9">
    <name type="scientific">Sulfurisphaera ohwakuensis</name>
    <dbReference type="NCBI Taxonomy" id="69656"/>
    <lineage>
        <taxon>Archaea</taxon>
        <taxon>Thermoproteota</taxon>
        <taxon>Thermoprotei</taxon>
        <taxon>Sulfolobales</taxon>
        <taxon>Sulfolobaceae</taxon>
        <taxon>Sulfurisphaera</taxon>
    </lineage>
</organism>
<dbReference type="PANTHER" id="PTHR45766">
    <property type="entry name" value="DNA ANNEALING HELICASE AND ENDONUCLEASE ZRANB3 FAMILY MEMBER"/>
    <property type="match status" value="1"/>
</dbReference>
<reference evidence="7 10" key="2">
    <citation type="submission" date="2020-08" db="EMBL/GenBank/DDBJ databases">
        <title>Genomic Encyclopedia of Type Strains, Phase IV (KMG-IV): sequencing the most valuable type-strain genomes for metagenomic binning, comparative biology and taxonomic classification.</title>
        <authorList>
            <person name="Goeker M."/>
        </authorList>
    </citation>
    <scope>NUCLEOTIDE SEQUENCE [LARGE SCALE GENOMIC DNA]</scope>
    <source>
        <strain evidence="7 10">DSM 12421</strain>
    </source>
</reference>
<dbReference type="OrthoDB" id="41184at2157"/>
<evidence type="ECO:0000313" key="8">
    <source>
        <dbReference type="EMBL" id="QGR16504.1"/>
    </source>
</evidence>
<keyword evidence="2" id="KW-0378">Hydrolase</keyword>
<keyword evidence="1" id="KW-0547">Nucleotide-binding</keyword>